<dbReference type="RefSeq" id="WP_021010301.1">
    <property type="nucleotide sequence ID" value="NZ_ASHR01000021.1"/>
</dbReference>
<dbReference type="EMBL" id="ASHR01000021">
    <property type="protein sequence ID" value="ERG64410.1"/>
    <property type="molecule type" value="Genomic_DNA"/>
</dbReference>
<reference evidence="1 2" key="1">
    <citation type="journal article" date="2013" name="Genome Announc.">
        <title>First draft genome sequence from a member of the genus agrococcus, isolated from modern microbialites.</title>
        <authorList>
            <person name="White R.A.III."/>
            <person name="Grassa C.J."/>
            <person name="Suttle C.A."/>
        </authorList>
    </citation>
    <scope>NUCLEOTIDE SEQUENCE [LARGE SCALE GENOMIC DNA]</scope>
    <source>
        <strain evidence="1 2">RW1</strain>
    </source>
</reference>
<comment type="caution">
    <text evidence="1">The sequence shown here is derived from an EMBL/GenBank/DDBJ whole genome shotgun (WGS) entry which is preliminary data.</text>
</comment>
<sequence length="84" mass="9463">MTLAELIRAARGLSPADRVKLADEVMADLEESAEDSTRIDDAWHGELRLRIAEIEDSRVELVDGRETMRLARARIASRRAQADM</sequence>
<evidence type="ECO:0008006" key="3">
    <source>
        <dbReference type="Google" id="ProtNLM"/>
    </source>
</evidence>
<dbReference type="Proteomes" id="UP000016462">
    <property type="component" value="Unassembled WGS sequence"/>
</dbReference>
<protein>
    <recommendedName>
        <fullName evidence="3">Addiction module antitoxin RelB</fullName>
    </recommendedName>
</protein>
<evidence type="ECO:0000313" key="2">
    <source>
        <dbReference type="Proteomes" id="UP000016462"/>
    </source>
</evidence>
<evidence type="ECO:0000313" key="1">
    <source>
        <dbReference type="EMBL" id="ERG64410.1"/>
    </source>
</evidence>
<gene>
    <name evidence="1" type="ORF">L332_08105</name>
</gene>
<keyword evidence="2" id="KW-1185">Reference proteome</keyword>
<accession>U1MUU1</accession>
<dbReference type="InterPro" id="IPR013406">
    <property type="entry name" value="CHP02574_addiction_mod"/>
</dbReference>
<proteinExistence type="predicted"/>
<dbReference type="AlphaFoldDB" id="U1MUU1"/>
<name>U1MUU1_9MICO</name>
<organism evidence="1 2">
    <name type="scientific">Agrococcus pavilionensis RW1</name>
    <dbReference type="NCBI Taxonomy" id="1330458"/>
    <lineage>
        <taxon>Bacteria</taxon>
        <taxon>Bacillati</taxon>
        <taxon>Actinomycetota</taxon>
        <taxon>Actinomycetes</taxon>
        <taxon>Micrococcales</taxon>
        <taxon>Microbacteriaceae</taxon>
        <taxon>Agrococcus</taxon>
    </lineage>
</organism>
<dbReference type="Pfam" id="PF09720">
    <property type="entry name" value="Unstab_antitox"/>
    <property type="match status" value="1"/>
</dbReference>
<dbReference type="OrthoDB" id="160786at85023"/>